<dbReference type="AlphaFoldDB" id="A0A9L0KGF8"/>
<evidence type="ECO:0000313" key="3">
    <source>
        <dbReference type="Proteomes" id="UP000694387"/>
    </source>
</evidence>
<dbReference type="PANTHER" id="PTHR31462:SF5">
    <property type="entry name" value="ENDOSOMAL_LYSOSOMAL PROTON CHANNEL TMEM175"/>
    <property type="match status" value="1"/>
</dbReference>
<proteinExistence type="predicted"/>
<name>A0A9L0KGF8_EQUAS</name>
<feature type="compositionally biased region" description="Basic and acidic residues" evidence="1">
    <location>
        <begin position="8"/>
        <end position="21"/>
    </location>
</feature>
<accession>A0A9L0KGF8</accession>
<dbReference type="Proteomes" id="UP000694387">
    <property type="component" value="Chromosome 3"/>
</dbReference>
<gene>
    <name evidence="2" type="primary">TMEM175</name>
</gene>
<feature type="region of interest" description="Disordered" evidence="1">
    <location>
        <begin position="1"/>
        <end position="49"/>
    </location>
</feature>
<dbReference type="GeneTree" id="ENSGT00390000015667"/>
<dbReference type="PANTHER" id="PTHR31462">
    <property type="entry name" value="ENDOSOMAL/LYSOSOMAL POTASSIUM CHANNEL TMEM175"/>
    <property type="match status" value="1"/>
</dbReference>
<evidence type="ECO:0000256" key="1">
    <source>
        <dbReference type="SAM" id="MobiDB-lite"/>
    </source>
</evidence>
<reference evidence="2" key="2">
    <citation type="submission" date="2025-08" db="UniProtKB">
        <authorList>
            <consortium name="Ensembl"/>
        </authorList>
    </citation>
    <scope>IDENTIFICATION</scope>
</reference>
<organism evidence="2 3">
    <name type="scientific">Equus asinus</name>
    <name type="common">Donkey</name>
    <name type="synonym">Equus africanus asinus</name>
    <dbReference type="NCBI Taxonomy" id="9793"/>
    <lineage>
        <taxon>Eukaryota</taxon>
        <taxon>Metazoa</taxon>
        <taxon>Chordata</taxon>
        <taxon>Craniata</taxon>
        <taxon>Vertebrata</taxon>
        <taxon>Euteleostomi</taxon>
        <taxon>Mammalia</taxon>
        <taxon>Eutheria</taxon>
        <taxon>Laurasiatheria</taxon>
        <taxon>Perissodactyla</taxon>
        <taxon>Equidae</taxon>
        <taxon>Equus</taxon>
    </lineage>
</organism>
<sequence length="97" mass="10239">MASTFTVNKEKKTPAGDEKRGLAMSGSRTPESALDVGGDSFTSSREEDAADGIQHSHRMLSFSDALLSIIATVMILPVTHTEISPGQVLGNSLQHVA</sequence>
<reference evidence="2" key="3">
    <citation type="submission" date="2025-09" db="UniProtKB">
        <authorList>
            <consortium name="Ensembl"/>
        </authorList>
    </citation>
    <scope>IDENTIFICATION</scope>
</reference>
<keyword evidence="3" id="KW-1185">Reference proteome</keyword>
<protein>
    <submittedName>
        <fullName evidence="2">Transmembrane protein 175</fullName>
    </submittedName>
</protein>
<evidence type="ECO:0000313" key="2">
    <source>
        <dbReference type="Ensembl" id="ENSEASP00005061762.1"/>
    </source>
</evidence>
<dbReference type="Ensembl" id="ENSEAST00005076959.1">
    <property type="protein sequence ID" value="ENSEASP00005061762.1"/>
    <property type="gene ID" value="ENSEASG00005022646.2"/>
</dbReference>
<reference evidence="2 3" key="1">
    <citation type="journal article" date="2020" name="Nat. Commun.">
        <title>Donkey genomes provide new insights into domestication and selection for coat color.</title>
        <authorList>
            <person name="Wang"/>
            <person name="C."/>
            <person name="Li"/>
            <person name="H."/>
            <person name="Guo"/>
            <person name="Y."/>
            <person name="Huang"/>
            <person name="J."/>
            <person name="Sun"/>
            <person name="Y."/>
            <person name="Min"/>
            <person name="J."/>
            <person name="Wang"/>
            <person name="J."/>
            <person name="Fang"/>
            <person name="X."/>
            <person name="Zhao"/>
            <person name="Z."/>
            <person name="Wang"/>
            <person name="S."/>
            <person name="Zhang"/>
            <person name="Y."/>
            <person name="Liu"/>
            <person name="Q."/>
            <person name="Jiang"/>
            <person name="Q."/>
            <person name="Wang"/>
            <person name="X."/>
            <person name="Guo"/>
            <person name="Y."/>
            <person name="Yang"/>
            <person name="C."/>
            <person name="Wang"/>
            <person name="Y."/>
            <person name="Tian"/>
            <person name="F."/>
            <person name="Zhuang"/>
            <person name="G."/>
            <person name="Fan"/>
            <person name="Y."/>
            <person name="Gao"/>
            <person name="Q."/>
            <person name="Li"/>
            <person name="Y."/>
            <person name="Ju"/>
            <person name="Z."/>
            <person name="Li"/>
            <person name="J."/>
            <person name="Li"/>
            <person name="R."/>
            <person name="Hou"/>
            <person name="M."/>
            <person name="Yang"/>
            <person name="G."/>
            <person name="Liu"/>
            <person name="G."/>
            <person name="Liu"/>
            <person name="W."/>
            <person name="Guo"/>
            <person name="J."/>
            <person name="Pan"/>
            <person name="S."/>
            <person name="Fan"/>
            <person name="G."/>
            <person name="Zhang"/>
            <person name="W."/>
            <person name="Zhang"/>
            <person name="R."/>
            <person name="Yu"/>
            <person name="J."/>
            <person name="Zhang"/>
            <person name="X."/>
            <person name="Yin"/>
            <person name="Q."/>
            <person name="Ji"/>
            <person name="C."/>
            <person name="Jin"/>
            <person name="Y."/>
            <person name="Yue"/>
            <person name="G."/>
            <person name="Liu"/>
            <person name="M."/>
            <person name="Xu"/>
            <person name="J."/>
            <person name="Liu"/>
            <person name="S."/>
            <person name="Jordana"/>
            <person name="J."/>
            <person name="Noce"/>
            <person name="A."/>
            <person name="Amills"/>
            <person name="M."/>
            <person name="Wu"/>
            <person name="D.D."/>
            <person name="Li"/>
            <person name="S."/>
            <person name="Zhou"/>
            <person name="X. and Zhong"/>
            <person name="J."/>
        </authorList>
    </citation>
    <scope>NUCLEOTIDE SEQUENCE [LARGE SCALE GENOMIC DNA]</scope>
</reference>